<dbReference type="EMBL" id="JBHTIF010000001">
    <property type="protein sequence ID" value="MFD0724966.1"/>
    <property type="molecule type" value="Genomic_DNA"/>
</dbReference>
<feature type="transmembrane region" description="Helical" evidence="1">
    <location>
        <begin position="73"/>
        <end position="94"/>
    </location>
</feature>
<evidence type="ECO:0000256" key="1">
    <source>
        <dbReference type="SAM" id="Phobius"/>
    </source>
</evidence>
<evidence type="ECO:0000313" key="2">
    <source>
        <dbReference type="EMBL" id="MFD0724966.1"/>
    </source>
</evidence>
<reference evidence="3" key="1">
    <citation type="journal article" date="2019" name="Int. J. Syst. Evol. Microbiol.">
        <title>The Global Catalogue of Microorganisms (GCM) 10K type strain sequencing project: providing services to taxonomists for standard genome sequencing and annotation.</title>
        <authorList>
            <consortium name="The Broad Institute Genomics Platform"/>
            <consortium name="The Broad Institute Genome Sequencing Center for Infectious Disease"/>
            <person name="Wu L."/>
            <person name="Ma J."/>
        </authorList>
    </citation>
    <scope>NUCLEOTIDE SEQUENCE [LARGE SCALE GENOMIC DNA]</scope>
    <source>
        <strain evidence="3">CCUG 55585</strain>
    </source>
</reference>
<name>A0ABW2YAP1_9GAMM</name>
<organism evidence="2 3">
    <name type="scientific">Lysobacter brunescens</name>
    <dbReference type="NCBI Taxonomy" id="262323"/>
    <lineage>
        <taxon>Bacteria</taxon>
        <taxon>Pseudomonadati</taxon>
        <taxon>Pseudomonadota</taxon>
        <taxon>Gammaproteobacteria</taxon>
        <taxon>Lysobacterales</taxon>
        <taxon>Lysobacteraceae</taxon>
        <taxon>Lysobacter</taxon>
    </lineage>
</organism>
<dbReference type="Proteomes" id="UP001597110">
    <property type="component" value="Unassembled WGS sequence"/>
</dbReference>
<proteinExistence type="predicted"/>
<comment type="caution">
    <text evidence="2">The sequence shown here is derived from an EMBL/GenBank/DDBJ whole genome shotgun (WGS) entry which is preliminary data.</text>
</comment>
<sequence length="99" mass="10789">MTQPEAHRQRRVSVLTCLAMLLLWVGLNAATHLLTVRAPAVDGFHSIGLPFAFHRCGGDCHPASCDTYAFHPVYFAIDLALAIGISMLAGAWVARRRST</sequence>
<feature type="transmembrane region" description="Helical" evidence="1">
    <location>
        <begin position="12"/>
        <end position="34"/>
    </location>
</feature>
<protein>
    <recommendedName>
        <fullName evidence="4">Transmembrane protein</fullName>
    </recommendedName>
</protein>
<evidence type="ECO:0000313" key="3">
    <source>
        <dbReference type="Proteomes" id="UP001597110"/>
    </source>
</evidence>
<keyword evidence="3" id="KW-1185">Reference proteome</keyword>
<evidence type="ECO:0008006" key="4">
    <source>
        <dbReference type="Google" id="ProtNLM"/>
    </source>
</evidence>
<accession>A0ABW2YAP1</accession>
<keyword evidence="1" id="KW-0812">Transmembrane</keyword>
<keyword evidence="1" id="KW-1133">Transmembrane helix</keyword>
<keyword evidence="1" id="KW-0472">Membrane</keyword>
<gene>
    <name evidence="2" type="ORF">ACFQ0E_05055</name>
</gene>